<name>A0A0F7FSW7_9ACTN</name>
<dbReference type="EMBL" id="CP009922">
    <property type="protein sequence ID" value="AKG42700.1"/>
    <property type="molecule type" value="Genomic_DNA"/>
</dbReference>
<dbReference type="AlphaFoldDB" id="A0A0F7FSW7"/>
<keyword evidence="2" id="KW-0812">Transmembrane</keyword>
<reference evidence="3" key="1">
    <citation type="submission" date="2019-08" db="EMBL/GenBank/DDBJ databases">
        <title>Complete genome sequence of a mangrove-derived Streptomyces xiamenensis.</title>
        <authorList>
            <person name="Xu J."/>
        </authorList>
    </citation>
    <scope>NUCLEOTIDE SEQUENCE</scope>
    <source>
        <strain evidence="3">318</strain>
    </source>
</reference>
<gene>
    <name evidence="3" type="ORF">SXIM_13160</name>
</gene>
<sequence>MATTIARDPYGHGSTEVGGDRDRRDATVAGAIVRYVVSATVLTVTVVRLISL</sequence>
<protein>
    <submittedName>
        <fullName evidence="3">Uncharacterized protein</fullName>
    </submittedName>
</protein>
<organism evidence="3 4">
    <name type="scientific">Streptomyces xiamenensis</name>
    <dbReference type="NCBI Taxonomy" id="408015"/>
    <lineage>
        <taxon>Bacteria</taxon>
        <taxon>Bacillati</taxon>
        <taxon>Actinomycetota</taxon>
        <taxon>Actinomycetes</taxon>
        <taxon>Kitasatosporales</taxon>
        <taxon>Streptomycetaceae</taxon>
        <taxon>Streptomyces</taxon>
    </lineage>
</organism>
<proteinExistence type="predicted"/>
<evidence type="ECO:0000313" key="3">
    <source>
        <dbReference type="EMBL" id="AKG42700.1"/>
    </source>
</evidence>
<dbReference type="Proteomes" id="UP000034034">
    <property type="component" value="Chromosome"/>
</dbReference>
<evidence type="ECO:0000256" key="1">
    <source>
        <dbReference type="SAM" id="MobiDB-lite"/>
    </source>
</evidence>
<evidence type="ECO:0000256" key="2">
    <source>
        <dbReference type="SAM" id="Phobius"/>
    </source>
</evidence>
<feature type="transmembrane region" description="Helical" evidence="2">
    <location>
        <begin position="32"/>
        <end position="50"/>
    </location>
</feature>
<keyword evidence="4" id="KW-1185">Reference proteome</keyword>
<accession>A0A0F7FSW7</accession>
<keyword evidence="2" id="KW-0472">Membrane</keyword>
<dbReference type="PATRIC" id="fig|408015.6.peg.1348"/>
<feature type="region of interest" description="Disordered" evidence="1">
    <location>
        <begin position="1"/>
        <end position="22"/>
    </location>
</feature>
<keyword evidence="2" id="KW-1133">Transmembrane helix</keyword>
<dbReference type="KEGG" id="sxi:SXIM_13160"/>
<dbReference type="HOGENOM" id="CLU_196121_0_0_11"/>
<evidence type="ECO:0000313" key="4">
    <source>
        <dbReference type="Proteomes" id="UP000034034"/>
    </source>
</evidence>